<evidence type="ECO:0000313" key="2">
    <source>
        <dbReference type="EMBL" id="MBC8336216.1"/>
    </source>
</evidence>
<feature type="transmembrane region" description="Helical" evidence="1">
    <location>
        <begin position="400"/>
        <end position="421"/>
    </location>
</feature>
<feature type="transmembrane region" description="Helical" evidence="1">
    <location>
        <begin position="334"/>
        <end position="355"/>
    </location>
</feature>
<feature type="transmembrane region" description="Helical" evidence="1">
    <location>
        <begin position="131"/>
        <end position="150"/>
    </location>
</feature>
<feature type="transmembrane region" description="Helical" evidence="1">
    <location>
        <begin position="427"/>
        <end position="446"/>
    </location>
</feature>
<keyword evidence="1" id="KW-0472">Membrane</keyword>
<feature type="transmembrane region" description="Helical" evidence="1">
    <location>
        <begin position="80"/>
        <end position="99"/>
    </location>
</feature>
<dbReference type="EMBL" id="JACNJN010000147">
    <property type="protein sequence ID" value="MBC8336216.1"/>
    <property type="molecule type" value="Genomic_DNA"/>
</dbReference>
<feature type="transmembrane region" description="Helical" evidence="1">
    <location>
        <begin position="6"/>
        <end position="23"/>
    </location>
</feature>
<proteinExistence type="predicted"/>
<evidence type="ECO:0000313" key="3">
    <source>
        <dbReference type="Proteomes" id="UP000614469"/>
    </source>
</evidence>
<feature type="transmembrane region" description="Helical" evidence="1">
    <location>
        <begin position="255"/>
        <end position="274"/>
    </location>
</feature>
<comment type="caution">
    <text evidence="2">The sequence shown here is derived from an EMBL/GenBank/DDBJ whole genome shotgun (WGS) entry which is preliminary data.</text>
</comment>
<feature type="transmembrane region" description="Helical" evidence="1">
    <location>
        <begin position="500"/>
        <end position="519"/>
    </location>
</feature>
<name>A0A8J6NIL5_9CHLR</name>
<feature type="transmembrane region" description="Helical" evidence="1">
    <location>
        <begin position="467"/>
        <end position="484"/>
    </location>
</feature>
<feature type="transmembrane region" description="Helical" evidence="1">
    <location>
        <begin position="308"/>
        <end position="327"/>
    </location>
</feature>
<organism evidence="2 3">
    <name type="scientific">Candidatus Desulfolinea nitratireducens</name>
    <dbReference type="NCBI Taxonomy" id="2841698"/>
    <lineage>
        <taxon>Bacteria</taxon>
        <taxon>Bacillati</taxon>
        <taxon>Chloroflexota</taxon>
        <taxon>Anaerolineae</taxon>
        <taxon>Anaerolineales</taxon>
        <taxon>Anaerolineales incertae sedis</taxon>
        <taxon>Candidatus Desulfolinea</taxon>
    </lineage>
</organism>
<protein>
    <submittedName>
        <fullName evidence="2">Uncharacterized protein</fullName>
    </submittedName>
</protein>
<keyword evidence="1" id="KW-1133">Transmembrane helix</keyword>
<feature type="transmembrane region" description="Helical" evidence="1">
    <location>
        <begin position="106"/>
        <end position="125"/>
    </location>
</feature>
<feature type="transmembrane region" description="Helical" evidence="1">
    <location>
        <begin position="361"/>
        <end position="380"/>
    </location>
</feature>
<feature type="transmembrane region" description="Helical" evidence="1">
    <location>
        <begin position="159"/>
        <end position="178"/>
    </location>
</feature>
<sequence length="520" mass="57720">MLILITIIILFLSALALLLLRLLNPDFRFSWLLATAGAFMAWLSIFFWHLDMPLVLTLPSWQPTTLFTNSPVFLADQLSWPYAFSLATLALGTMFTAVARENFPSPPAWAGVLTLSGVGILAVLADNPLTLVLTWTAIDLAEFITFLGSVRKKELRERIVISFTTRVLGSAFLLWAGLVSAAEGTSLNFVAAPKEAGVYMLIAAGLRLGILPMHLPFRTESALRRGYGTMLRLTSAATSLILFARIPFSSLQSPLIPYIFGLVALAALYSSWIWFRATKTLDARPYWVLGMGALSLIATLRANPAGSVAWGIALILGGGVLFLSSVQSKWLSRLLWLSLIAMSTLPMTLTATGWGSKVASWWGFWFILLPTQIFLLAGYFRHANRQEKATYKPQNFFTRLIYPLGIIIMLLSLLLLGFWGWQGAASIGIWQLGLVASTLTILLIWLRPRIRFLNPREAHWLKPSTTAGGMNYINNAFWSFYYFLRNLARQISNILESDGGLLWALLFIILFASLLSGGIR</sequence>
<evidence type="ECO:0000256" key="1">
    <source>
        <dbReference type="SAM" id="Phobius"/>
    </source>
</evidence>
<accession>A0A8J6NIL5</accession>
<dbReference type="Proteomes" id="UP000614469">
    <property type="component" value="Unassembled WGS sequence"/>
</dbReference>
<keyword evidence="1" id="KW-0812">Transmembrane</keyword>
<feature type="transmembrane region" description="Helical" evidence="1">
    <location>
        <begin position="229"/>
        <end position="249"/>
    </location>
</feature>
<dbReference type="AlphaFoldDB" id="A0A8J6NIL5"/>
<feature type="transmembrane region" description="Helical" evidence="1">
    <location>
        <begin position="198"/>
        <end position="217"/>
    </location>
</feature>
<feature type="transmembrane region" description="Helical" evidence="1">
    <location>
        <begin position="286"/>
        <end position="302"/>
    </location>
</feature>
<feature type="transmembrane region" description="Helical" evidence="1">
    <location>
        <begin position="30"/>
        <end position="50"/>
    </location>
</feature>
<reference evidence="2 3" key="1">
    <citation type="submission" date="2020-08" db="EMBL/GenBank/DDBJ databases">
        <title>Bridging the membrane lipid divide: bacteria of the FCB group superphylum have the potential to synthesize archaeal ether lipids.</title>
        <authorList>
            <person name="Villanueva L."/>
            <person name="Von Meijenfeldt F.A.B."/>
            <person name="Westbye A.B."/>
            <person name="Yadav S."/>
            <person name="Hopmans E.C."/>
            <person name="Dutilh B.E."/>
            <person name="Sinninghe Damste J.S."/>
        </authorList>
    </citation>
    <scope>NUCLEOTIDE SEQUENCE [LARGE SCALE GENOMIC DNA]</scope>
    <source>
        <strain evidence="2">NIOZ-UU36</strain>
    </source>
</reference>
<gene>
    <name evidence="2" type="ORF">H8E29_13195</name>
</gene>